<keyword evidence="8 11" id="KW-0210">Decarboxylase</keyword>
<sequence length="586" mass="63122">MDWTIGLLGGGQLGQMLCEAANPLGIKVVILDAQNSPAKQVNAKNPHVDGSFTDPEKIRELARQCDVLTVEIEHVDTYVLEEVAEKGVEVTGADGRISRKRVQVEPSWKTLRTIQDKYLQKEHLASHDVATAESQAVEPDQLETVGNAFGYPFMLKARKDAYDGRGNFPVKSATDIPEALNALKGRTLYAEKWANFKMELAVMVVRTPNTTLAYPAVETIHEDSICKLVYCPPRGISFSVQKKAQDLARKAVGSLWGNGVFGVELFVMEDDSLVVNEIAPRPHNSGHYTIEACPTMSQYKAQLLSVLNMMPAFTENTIPGLFPATIMLNILGGASVTSHKPLVQSALALPNASLHMYGKESKPARKIGHITLIAQSMPDAEMAMSPLISLADSMRAERKFPTQSISTKLAAPVTAQQPAMRPVVAITMGSDSDLPVLKPGLALLTTLGIPYFVTITSAHRTPARMTEFAEKAALNGFRVIIAAAGGAAHLPGMIAASTALPVIGVPVKASTLDGMDSLLSIVQMPRGVPVATVAINNSVNAALLAARILGSSDIVLRQRLEKYAADMEIEVLGKAERLESAGWEKY</sequence>
<keyword evidence="6 11" id="KW-0547">Nucleotide-binding</keyword>
<dbReference type="Gene3D" id="3.40.50.1970">
    <property type="match status" value="1"/>
</dbReference>
<name>A0ABR4P3Y9_9HELO</name>
<dbReference type="NCBIfam" id="TIGR01161">
    <property type="entry name" value="purK"/>
    <property type="match status" value="1"/>
</dbReference>
<dbReference type="InterPro" id="IPR011054">
    <property type="entry name" value="Rudment_hybrid_motif"/>
</dbReference>
<feature type="domain" description="ATP-grasp" evidence="12">
    <location>
        <begin position="121"/>
        <end position="307"/>
    </location>
</feature>
<comment type="catalytic activity">
    <reaction evidence="1 11">
        <text>5-amino-1-(5-phospho-D-ribosyl)imidazole-4-carboxylate + H(+) = 5-amino-1-(5-phospho-beta-D-ribosyl)imidazole + CO2</text>
        <dbReference type="Rhea" id="RHEA:10792"/>
        <dbReference type="ChEBI" id="CHEBI:15378"/>
        <dbReference type="ChEBI" id="CHEBI:16526"/>
        <dbReference type="ChEBI" id="CHEBI:77657"/>
        <dbReference type="ChEBI" id="CHEBI:137981"/>
        <dbReference type="EC" id="4.1.1.21"/>
    </reaction>
</comment>
<dbReference type="Pfam" id="PF22660">
    <property type="entry name" value="RS_preATP-grasp-like"/>
    <property type="match status" value="1"/>
</dbReference>
<dbReference type="InterPro" id="IPR000031">
    <property type="entry name" value="PurE_dom"/>
</dbReference>
<evidence type="ECO:0000313" key="13">
    <source>
        <dbReference type="EMBL" id="KAL3418029.1"/>
    </source>
</evidence>
<dbReference type="PANTHER" id="PTHR11609">
    <property type="entry name" value="PURINE BIOSYNTHESIS PROTEIN 6/7, PUR6/7"/>
    <property type="match status" value="1"/>
</dbReference>
<evidence type="ECO:0000256" key="7">
    <source>
        <dbReference type="ARBA" id="ARBA00022755"/>
    </source>
</evidence>
<keyword evidence="7 11" id="KW-0658">Purine biosynthesis</keyword>
<dbReference type="Gene3D" id="3.30.1490.20">
    <property type="entry name" value="ATP-grasp fold, A domain"/>
    <property type="match status" value="1"/>
</dbReference>
<keyword evidence="9 11" id="KW-0067">ATP-binding</keyword>
<dbReference type="Gene3D" id="3.30.470.20">
    <property type="entry name" value="ATP-grasp fold, B domain"/>
    <property type="match status" value="1"/>
</dbReference>
<evidence type="ECO:0000256" key="11">
    <source>
        <dbReference type="PIRNR" id="PIRNR001340"/>
    </source>
</evidence>
<dbReference type="EC" id="4.1.1.21" evidence="4 11"/>
<dbReference type="InterPro" id="IPR033747">
    <property type="entry name" value="PurE_ClassI"/>
</dbReference>
<evidence type="ECO:0000256" key="2">
    <source>
        <dbReference type="ARBA" id="ARBA00004747"/>
    </source>
</evidence>
<keyword evidence="10 11" id="KW-0456">Lyase</keyword>
<dbReference type="Pfam" id="PF02222">
    <property type="entry name" value="ATP-grasp"/>
    <property type="match status" value="1"/>
</dbReference>
<gene>
    <name evidence="13" type="ORF">PVAG01_11039</name>
</gene>
<dbReference type="PROSITE" id="PS50975">
    <property type="entry name" value="ATP_GRASP"/>
    <property type="match status" value="1"/>
</dbReference>
<evidence type="ECO:0000256" key="6">
    <source>
        <dbReference type="ARBA" id="ARBA00022741"/>
    </source>
</evidence>
<evidence type="ECO:0000313" key="14">
    <source>
        <dbReference type="Proteomes" id="UP001629113"/>
    </source>
</evidence>
<dbReference type="InterPro" id="IPR054350">
    <property type="entry name" value="PurT/PurK_preATP-grasp"/>
</dbReference>
<evidence type="ECO:0000259" key="12">
    <source>
        <dbReference type="PROSITE" id="PS50975"/>
    </source>
</evidence>
<dbReference type="SUPFAM" id="SSF52440">
    <property type="entry name" value="PreATP-grasp domain"/>
    <property type="match status" value="1"/>
</dbReference>
<evidence type="ECO:0000256" key="5">
    <source>
        <dbReference type="ARBA" id="ARBA00021059"/>
    </source>
</evidence>
<dbReference type="InterPro" id="IPR003135">
    <property type="entry name" value="ATP-grasp_carboxylate-amine"/>
</dbReference>
<dbReference type="InterPro" id="IPR005875">
    <property type="entry name" value="PurK"/>
</dbReference>
<dbReference type="EMBL" id="JBFCZG010000010">
    <property type="protein sequence ID" value="KAL3418029.1"/>
    <property type="molecule type" value="Genomic_DNA"/>
</dbReference>
<dbReference type="SUPFAM" id="SSF51246">
    <property type="entry name" value="Rudiment single hybrid motif"/>
    <property type="match status" value="1"/>
</dbReference>
<comment type="caution">
    <text evidence="13">The sequence shown here is derived from an EMBL/GenBank/DDBJ whole genome shotgun (WGS) entry which is preliminary data.</text>
</comment>
<dbReference type="Proteomes" id="UP001629113">
    <property type="component" value="Unassembled WGS sequence"/>
</dbReference>
<comment type="pathway">
    <text evidence="2 11">Purine metabolism; IMP biosynthesis via de novo pathway; 5-amino-1-(5-phospho-D-ribosyl)imidazole-4-carboxylate from 5-amino-1-(5-phospho-D-ribosyl)imidazole (carboxylase route): step 1/1.</text>
</comment>
<evidence type="ECO:0000256" key="10">
    <source>
        <dbReference type="ARBA" id="ARBA00023239"/>
    </source>
</evidence>
<dbReference type="Gene3D" id="3.40.50.20">
    <property type="match status" value="1"/>
</dbReference>
<dbReference type="HAMAP" id="MF_01929">
    <property type="entry name" value="PurE_classI"/>
    <property type="match status" value="1"/>
</dbReference>
<evidence type="ECO:0000256" key="1">
    <source>
        <dbReference type="ARBA" id="ARBA00001244"/>
    </source>
</evidence>
<dbReference type="SUPFAM" id="SSF56059">
    <property type="entry name" value="Glutathione synthetase ATP-binding domain-like"/>
    <property type="match status" value="1"/>
</dbReference>
<reference evidence="13 14" key="1">
    <citation type="submission" date="2024-06" db="EMBL/GenBank/DDBJ databases">
        <title>Complete genome of Phlyctema vagabunda strain 19-DSS-EL-015.</title>
        <authorList>
            <person name="Fiorenzani C."/>
        </authorList>
    </citation>
    <scope>NUCLEOTIDE SEQUENCE [LARGE SCALE GENOMIC DNA]</scope>
    <source>
        <strain evidence="13 14">19-DSS-EL-015</strain>
    </source>
</reference>
<dbReference type="SUPFAM" id="SSF52255">
    <property type="entry name" value="N5-CAIR mutase (phosphoribosylaminoimidazole carboxylase, PurE)"/>
    <property type="match status" value="1"/>
</dbReference>
<dbReference type="InterPro" id="IPR016301">
    <property type="entry name" value="Ade2_fungi/plant"/>
</dbReference>
<organism evidence="13 14">
    <name type="scientific">Phlyctema vagabunda</name>
    <dbReference type="NCBI Taxonomy" id="108571"/>
    <lineage>
        <taxon>Eukaryota</taxon>
        <taxon>Fungi</taxon>
        <taxon>Dikarya</taxon>
        <taxon>Ascomycota</taxon>
        <taxon>Pezizomycotina</taxon>
        <taxon>Leotiomycetes</taxon>
        <taxon>Helotiales</taxon>
        <taxon>Dermateaceae</taxon>
        <taxon>Phlyctema</taxon>
    </lineage>
</organism>
<protein>
    <recommendedName>
        <fullName evidence="5 11">Phosphoribosylaminoimidazole carboxylase</fullName>
        <ecNumber evidence="4 11">4.1.1.21</ecNumber>
    </recommendedName>
</protein>
<evidence type="ECO:0000256" key="8">
    <source>
        <dbReference type="ARBA" id="ARBA00022793"/>
    </source>
</evidence>
<dbReference type="InterPro" id="IPR016185">
    <property type="entry name" value="PreATP-grasp_dom_sf"/>
</dbReference>
<evidence type="ECO:0000256" key="3">
    <source>
        <dbReference type="ARBA" id="ARBA00006114"/>
    </source>
</evidence>
<evidence type="ECO:0000256" key="4">
    <source>
        <dbReference type="ARBA" id="ARBA00012329"/>
    </source>
</evidence>
<dbReference type="Pfam" id="PF00731">
    <property type="entry name" value="AIRC"/>
    <property type="match status" value="1"/>
</dbReference>
<comment type="similarity">
    <text evidence="3 11">In the C-terminal section; belongs to the AIR carboxylase family. Class I subfamily.</text>
</comment>
<proteinExistence type="inferred from homology"/>
<keyword evidence="14" id="KW-1185">Reference proteome</keyword>
<dbReference type="HAMAP" id="MF_01928">
    <property type="entry name" value="PurK"/>
    <property type="match status" value="1"/>
</dbReference>
<dbReference type="InterPro" id="IPR011761">
    <property type="entry name" value="ATP-grasp"/>
</dbReference>
<dbReference type="SMART" id="SM01001">
    <property type="entry name" value="AIRC"/>
    <property type="match status" value="1"/>
</dbReference>
<dbReference type="InterPro" id="IPR040686">
    <property type="entry name" value="PurK_C"/>
</dbReference>
<dbReference type="PIRSF" id="PIRSF001340">
    <property type="entry name" value="AIR_carboxylase"/>
    <property type="match status" value="1"/>
</dbReference>
<evidence type="ECO:0000256" key="9">
    <source>
        <dbReference type="ARBA" id="ARBA00022840"/>
    </source>
</evidence>
<accession>A0ABR4P3Y9</accession>
<dbReference type="NCBIfam" id="TIGR01162">
    <property type="entry name" value="purE"/>
    <property type="match status" value="1"/>
</dbReference>
<dbReference type="Pfam" id="PF17769">
    <property type="entry name" value="PurK_C"/>
    <property type="match status" value="1"/>
</dbReference>
<dbReference type="PANTHER" id="PTHR11609:SF5">
    <property type="entry name" value="PHOSPHORIBOSYLAMINOIMIDAZOLE CARBOXYLASE"/>
    <property type="match status" value="1"/>
</dbReference>
<dbReference type="InterPro" id="IPR013815">
    <property type="entry name" value="ATP_grasp_subdomain_1"/>
</dbReference>